<keyword evidence="2" id="KW-0175">Coiled coil</keyword>
<reference evidence="3" key="2">
    <citation type="journal article" date="2018" name="Biosci. Biotechnol. Biochem.">
        <title>Polysaccharide hydrolase of the hadal zone amphipods Hirondellea gigas.</title>
        <authorList>
            <person name="Kobayashi H."/>
            <person name="Nagahama T."/>
            <person name="Arai W."/>
            <person name="Sasagawa Y."/>
            <person name="Umeda M."/>
            <person name="Hayashi T."/>
            <person name="Nikaido I."/>
            <person name="Watanabe H."/>
            <person name="Oguri K."/>
            <person name="Kitazato H."/>
            <person name="Fujioka K."/>
            <person name="Kido Y."/>
            <person name="Takami H."/>
        </authorList>
    </citation>
    <scope>NUCLEOTIDE SEQUENCE</scope>
    <source>
        <tissue evidence="3">Whole body</tissue>
    </source>
</reference>
<dbReference type="GO" id="GO:0007034">
    <property type="term" value="P:vacuolar transport"/>
    <property type="evidence" value="ECO:0007669"/>
    <property type="project" value="InterPro"/>
</dbReference>
<sequence>MSARRMENQLFNLKFTAKQLTRESKKCEKDAKKEKIKLKKAIEAGNTDGAKIYAQNAIRQKNQALNYLRLSSRIDAVAARVNTAVKMNRLTKTMGGIVSSMDKVMKTMNIEKISNVMDQFEQQFENLDLNSEYMENAMQSSTSAAMPESEVDNLMQEVADEHGLEFSVELDKMGTGKKQVVKKKAVTDDESDLEERLKRLQGI</sequence>
<comment type="similarity">
    <text evidence="1">Belongs to the SNF7 family.</text>
</comment>
<evidence type="ECO:0000313" key="3">
    <source>
        <dbReference type="EMBL" id="LAB68653.1"/>
    </source>
</evidence>
<name>A0A2P2I3P6_9CRUS</name>
<evidence type="ECO:0000313" key="4">
    <source>
        <dbReference type="EMBL" id="LAC22516.1"/>
    </source>
</evidence>
<feature type="coiled-coil region" evidence="2">
    <location>
        <begin position="3"/>
        <end position="37"/>
    </location>
</feature>
<dbReference type="AlphaFoldDB" id="A0A2P2I3P6"/>
<dbReference type="InterPro" id="IPR005024">
    <property type="entry name" value="Snf7_fam"/>
</dbReference>
<organism evidence="3">
    <name type="scientific">Hirondellea gigas</name>
    <dbReference type="NCBI Taxonomy" id="1518452"/>
    <lineage>
        <taxon>Eukaryota</taxon>
        <taxon>Metazoa</taxon>
        <taxon>Ecdysozoa</taxon>
        <taxon>Arthropoda</taxon>
        <taxon>Crustacea</taxon>
        <taxon>Multicrustacea</taxon>
        <taxon>Malacostraca</taxon>
        <taxon>Eumalacostraca</taxon>
        <taxon>Peracarida</taxon>
        <taxon>Amphipoda</taxon>
        <taxon>Amphilochidea</taxon>
        <taxon>Lysianassida</taxon>
        <taxon>Lysianassidira</taxon>
        <taxon>Lysianassoidea</taxon>
        <taxon>Lysianassidae</taxon>
        <taxon>Hirondellea</taxon>
    </lineage>
</organism>
<dbReference type="EMBL" id="IACF01003022">
    <property type="protein sequence ID" value="LAB68653.1"/>
    <property type="molecule type" value="mRNA"/>
</dbReference>
<evidence type="ECO:0000256" key="2">
    <source>
        <dbReference type="SAM" id="Coils"/>
    </source>
</evidence>
<accession>A0A2P2I3P6</accession>
<dbReference type="Pfam" id="PF03357">
    <property type="entry name" value="Snf7"/>
    <property type="match status" value="1"/>
</dbReference>
<proteinExistence type="evidence at transcript level"/>
<protein>
    <submittedName>
        <fullName evidence="3">Charged multivesicular body protein 1b</fullName>
    </submittedName>
</protein>
<reference evidence="4" key="1">
    <citation type="submission" date="2017-11" db="EMBL/GenBank/DDBJ databases">
        <title>The sensing device of the deep-sea amphipod.</title>
        <authorList>
            <person name="Kobayashi H."/>
            <person name="Nagahama T."/>
            <person name="Arai W."/>
            <person name="Sasagawa Y."/>
            <person name="Umeda M."/>
            <person name="Hayashi T."/>
            <person name="Nikaido I."/>
            <person name="Watanabe H."/>
            <person name="Oguri K."/>
            <person name="Kitazato H."/>
            <person name="Fujioka K."/>
            <person name="Kido Y."/>
            <person name="Takami H."/>
        </authorList>
    </citation>
    <scope>NUCLEOTIDE SEQUENCE</scope>
    <source>
        <tissue evidence="4">Whole body</tissue>
    </source>
</reference>
<dbReference type="EMBL" id="IACT01003268">
    <property type="protein sequence ID" value="LAC22516.1"/>
    <property type="molecule type" value="mRNA"/>
</dbReference>
<dbReference type="Gene3D" id="6.10.140.1230">
    <property type="match status" value="1"/>
</dbReference>
<evidence type="ECO:0000256" key="1">
    <source>
        <dbReference type="ARBA" id="ARBA00006190"/>
    </source>
</evidence>
<dbReference type="PANTHER" id="PTHR10476">
    <property type="entry name" value="CHARGED MULTIVESICULAR BODY PROTEIN"/>
    <property type="match status" value="1"/>
</dbReference>